<gene>
    <name evidence="1" type="ORF">Psuf_054670</name>
</gene>
<name>A0A6F8YQ02_9ACTN</name>
<evidence type="ECO:0000313" key="1">
    <source>
        <dbReference type="EMBL" id="BCB88154.1"/>
    </source>
</evidence>
<dbReference type="Proteomes" id="UP000503011">
    <property type="component" value="Chromosome"/>
</dbReference>
<protein>
    <submittedName>
        <fullName evidence="1">Uncharacterized protein</fullName>
    </submittedName>
</protein>
<reference evidence="1 2" key="1">
    <citation type="submission" date="2020-03" db="EMBL/GenBank/DDBJ databases">
        <title>Whole genome shotgun sequence of Phytohabitans suffuscus NBRC 105367.</title>
        <authorList>
            <person name="Komaki H."/>
            <person name="Tamura T."/>
        </authorList>
    </citation>
    <scope>NUCLEOTIDE SEQUENCE [LARGE SCALE GENOMIC DNA]</scope>
    <source>
        <strain evidence="1 2">NBRC 105367</strain>
    </source>
</reference>
<organism evidence="1 2">
    <name type="scientific">Phytohabitans suffuscus</name>
    <dbReference type="NCBI Taxonomy" id="624315"/>
    <lineage>
        <taxon>Bacteria</taxon>
        <taxon>Bacillati</taxon>
        <taxon>Actinomycetota</taxon>
        <taxon>Actinomycetes</taxon>
        <taxon>Micromonosporales</taxon>
        <taxon>Micromonosporaceae</taxon>
    </lineage>
</organism>
<proteinExistence type="predicted"/>
<accession>A0A6F8YQ02</accession>
<dbReference type="AlphaFoldDB" id="A0A6F8YQ02"/>
<evidence type="ECO:0000313" key="2">
    <source>
        <dbReference type="Proteomes" id="UP000503011"/>
    </source>
</evidence>
<dbReference type="EMBL" id="AP022871">
    <property type="protein sequence ID" value="BCB88154.1"/>
    <property type="molecule type" value="Genomic_DNA"/>
</dbReference>
<sequence length="233" mass="24755">MPLAVSLDGGGQGQSKAWEQFVRSVRGRASFAITFSISVVVASLVACGPESNHQPVGRGDQSLGQRELQDLSDFERDVLRDKEVVPAELERARQIYLDCLAASGIRADQPEPLQPGLGGIVVGFDAPGDEESDIKLAAIDDCMSDVSAVQEVWILQNQLSEEQRTAAMATFVSCVRAAGLNLPQGTRFEDAVKAAQTAEPDTAALDVCLSRVTASLQTALPGLADALHHLDVT</sequence>
<dbReference type="KEGG" id="psuu:Psuf_054670"/>
<keyword evidence="2" id="KW-1185">Reference proteome</keyword>
<reference evidence="1 2" key="2">
    <citation type="submission" date="2020-03" db="EMBL/GenBank/DDBJ databases">
        <authorList>
            <person name="Ichikawa N."/>
            <person name="Kimura A."/>
            <person name="Kitahashi Y."/>
            <person name="Uohara A."/>
        </authorList>
    </citation>
    <scope>NUCLEOTIDE SEQUENCE [LARGE SCALE GENOMIC DNA]</scope>
    <source>
        <strain evidence="1 2">NBRC 105367</strain>
    </source>
</reference>